<dbReference type="Proteomes" id="UP001595528">
    <property type="component" value="Unassembled WGS sequence"/>
</dbReference>
<dbReference type="PANTHER" id="PTHR47505:SF1">
    <property type="entry name" value="DNA UTILIZATION PROTEIN YHGH"/>
    <property type="match status" value="1"/>
</dbReference>
<name>A0ABV7KTB7_9PROT</name>
<evidence type="ECO:0000259" key="2">
    <source>
        <dbReference type="Pfam" id="PF00156"/>
    </source>
</evidence>
<proteinExistence type="inferred from homology"/>
<reference evidence="5" key="1">
    <citation type="journal article" date="2019" name="Int. J. Syst. Evol. Microbiol.">
        <title>The Global Catalogue of Microorganisms (GCM) 10K type strain sequencing project: providing services to taxonomists for standard genome sequencing and annotation.</title>
        <authorList>
            <consortium name="The Broad Institute Genomics Platform"/>
            <consortium name="The Broad Institute Genome Sequencing Center for Infectious Disease"/>
            <person name="Wu L."/>
            <person name="Ma J."/>
        </authorList>
    </citation>
    <scope>NUCLEOTIDE SEQUENCE [LARGE SCALE GENOMIC DNA]</scope>
    <source>
        <strain evidence="5">KCTC 42964</strain>
    </source>
</reference>
<dbReference type="Pfam" id="PF18912">
    <property type="entry name" value="DZR_2"/>
    <property type="match status" value="1"/>
</dbReference>
<dbReference type="Pfam" id="PF00156">
    <property type="entry name" value="Pribosyltran"/>
    <property type="match status" value="1"/>
</dbReference>
<protein>
    <submittedName>
        <fullName evidence="4">Double zinc ribbon domain-containing protein</fullName>
    </submittedName>
</protein>
<dbReference type="CDD" id="cd06223">
    <property type="entry name" value="PRTases_typeI"/>
    <property type="match status" value="1"/>
</dbReference>
<dbReference type="InterPro" id="IPR044005">
    <property type="entry name" value="DZR_2"/>
</dbReference>
<feature type="domain" description="Phosphoribosyltransferase" evidence="2">
    <location>
        <begin position="197"/>
        <end position="250"/>
    </location>
</feature>
<dbReference type="PANTHER" id="PTHR47505">
    <property type="entry name" value="DNA UTILIZATION PROTEIN YHGH"/>
    <property type="match status" value="1"/>
</dbReference>
<comment type="caution">
    <text evidence="4">The sequence shown here is derived from an EMBL/GenBank/DDBJ whole genome shotgun (WGS) entry which is preliminary data.</text>
</comment>
<dbReference type="Gene3D" id="3.40.50.2020">
    <property type="match status" value="1"/>
</dbReference>
<organism evidence="4 5">
    <name type="scientific">Marinibaculum pumilum</name>
    <dbReference type="NCBI Taxonomy" id="1766165"/>
    <lineage>
        <taxon>Bacteria</taxon>
        <taxon>Pseudomonadati</taxon>
        <taxon>Pseudomonadota</taxon>
        <taxon>Alphaproteobacteria</taxon>
        <taxon>Rhodospirillales</taxon>
        <taxon>Rhodospirillaceae</taxon>
        <taxon>Marinibaculum</taxon>
    </lineage>
</organism>
<evidence type="ECO:0000256" key="1">
    <source>
        <dbReference type="ARBA" id="ARBA00008007"/>
    </source>
</evidence>
<evidence type="ECO:0000259" key="3">
    <source>
        <dbReference type="Pfam" id="PF18912"/>
    </source>
</evidence>
<dbReference type="EMBL" id="JBHRTR010000002">
    <property type="protein sequence ID" value="MFC3225621.1"/>
    <property type="molecule type" value="Genomic_DNA"/>
</dbReference>
<feature type="domain" description="Double zinc ribbon" evidence="3">
    <location>
        <begin position="16"/>
        <end position="73"/>
    </location>
</feature>
<evidence type="ECO:0000313" key="5">
    <source>
        <dbReference type="Proteomes" id="UP001595528"/>
    </source>
</evidence>
<dbReference type="SUPFAM" id="SSF53271">
    <property type="entry name" value="PRTase-like"/>
    <property type="match status" value="1"/>
</dbReference>
<dbReference type="InterPro" id="IPR000836">
    <property type="entry name" value="PRTase_dom"/>
</dbReference>
<gene>
    <name evidence="4" type="ORF">ACFOGJ_00160</name>
</gene>
<keyword evidence="5" id="KW-1185">Reference proteome</keyword>
<accession>A0ABV7KTB7</accession>
<sequence>MAAAMACRQLWGAVRDLLWPPQCLGCDRPVAEQGGLCPSCWSALAFITPPHCRHCGLPFDHPVPGELSCGACLADPPPFDRARAPFVYGGTVRRLILAFKHGDRTDMAAALAQRMAAAAPALLAEAELIVPVPLHRWRLWRRRYNQSALLAKALARLSGRPAATGLLLRRRATPSQGGLSRSRRARNVAGAFALSDAAADRIAGRRILLVDDVYTTGATVQEAARVLRRGGAAAVDVIALARVVADRDAPAANAAGAAGAPARVVPDPVRPIS</sequence>
<dbReference type="InterPro" id="IPR029057">
    <property type="entry name" value="PRTase-like"/>
</dbReference>
<evidence type="ECO:0000313" key="4">
    <source>
        <dbReference type="EMBL" id="MFC3225621.1"/>
    </source>
</evidence>
<dbReference type="InterPro" id="IPR051910">
    <property type="entry name" value="ComF/GntX_DNA_util-trans"/>
</dbReference>
<comment type="similarity">
    <text evidence="1">Belongs to the ComF/GntX family.</text>
</comment>